<dbReference type="AlphaFoldDB" id="B2GLR6"/>
<dbReference type="Proteomes" id="UP000008838">
    <property type="component" value="Chromosome"/>
</dbReference>
<dbReference type="KEGG" id="krh:KRH_02530"/>
<dbReference type="NCBIfam" id="NF033580">
    <property type="entry name" value="transpos_IS5_3"/>
    <property type="match status" value="1"/>
</dbReference>
<gene>
    <name evidence="3" type="ordered locus">KRH_02530</name>
</gene>
<feature type="region of interest" description="Disordered" evidence="1">
    <location>
        <begin position="196"/>
        <end position="222"/>
    </location>
</feature>
<dbReference type="EMBL" id="AP009152">
    <property type="protein sequence ID" value="BAG28600.1"/>
    <property type="molecule type" value="Genomic_DNA"/>
</dbReference>
<dbReference type="GO" id="GO:0006313">
    <property type="term" value="P:DNA transposition"/>
    <property type="evidence" value="ECO:0007669"/>
    <property type="project" value="InterPro"/>
</dbReference>
<organism evidence="3 4">
    <name type="scientific">Kocuria rhizophila (strain ATCC 9341 / DSM 348 / NBRC 103217 / DC2201)</name>
    <dbReference type="NCBI Taxonomy" id="378753"/>
    <lineage>
        <taxon>Bacteria</taxon>
        <taxon>Bacillati</taxon>
        <taxon>Actinomycetota</taxon>
        <taxon>Actinomycetes</taxon>
        <taxon>Micrococcales</taxon>
        <taxon>Micrococcaceae</taxon>
        <taxon>Kocuria</taxon>
    </lineage>
</organism>
<proteinExistence type="predicted"/>
<evidence type="ECO:0000313" key="3">
    <source>
        <dbReference type="EMBL" id="BAG28600.1"/>
    </source>
</evidence>
<dbReference type="GO" id="GO:0004803">
    <property type="term" value="F:transposase activity"/>
    <property type="evidence" value="ECO:0007669"/>
    <property type="project" value="InterPro"/>
</dbReference>
<dbReference type="eggNOG" id="COG3293">
    <property type="taxonomic scope" value="Bacteria"/>
</dbReference>
<dbReference type="PANTHER" id="PTHR30007:SF1">
    <property type="entry name" value="BLR1914 PROTEIN"/>
    <property type="match status" value="1"/>
</dbReference>
<name>B2GLR6_KOCRD</name>
<dbReference type="InterPro" id="IPR002559">
    <property type="entry name" value="Transposase_11"/>
</dbReference>
<feature type="compositionally biased region" description="Basic residues" evidence="1">
    <location>
        <begin position="112"/>
        <end position="126"/>
    </location>
</feature>
<feature type="domain" description="Transposase IS4-like" evidence="2">
    <location>
        <begin position="47"/>
        <end position="191"/>
    </location>
</feature>
<dbReference type="HOGENOM" id="CLU_055261_1_0_11"/>
<reference evidence="3 4" key="1">
    <citation type="journal article" date="2008" name="J. Bacteriol.">
        <title>Complete genome sequence of the soil actinomycete Kocuria rhizophila.</title>
        <authorList>
            <person name="Takarada H."/>
            <person name="Sekine M."/>
            <person name="Kosugi H."/>
            <person name="Matsuo Y."/>
            <person name="Fujisawa T."/>
            <person name="Omata S."/>
            <person name="Kishi E."/>
            <person name="Shimizu A."/>
            <person name="Tsukatani N."/>
            <person name="Tanikawa S."/>
            <person name="Fujita N."/>
            <person name="Harayama S."/>
        </authorList>
    </citation>
    <scope>NUCLEOTIDE SEQUENCE [LARGE SCALE GENOMIC DNA]</scope>
    <source>
        <strain evidence="4">ATCC 9341 / DSM 348 / NBRC 103217 / DC2201</strain>
    </source>
</reference>
<feature type="region of interest" description="Disordered" evidence="1">
    <location>
        <begin position="111"/>
        <end position="131"/>
    </location>
</feature>
<evidence type="ECO:0000259" key="2">
    <source>
        <dbReference type="Pfam" id="PF01609"/>
    </source>
</evidence>
<evidence type="ECO:0000256" key="1">
    <source>
        <dbReference type="SAM" id="MobiDB-lite"/>
    </source>
</evidence>
<dbReference type="PANTHER" id="PTHR30007">
    <property type="entry name" value="PHP DOMAIN PROTEIN"/>
    <property type="match status" value="1"/>
</dbReference>
<sequence>MELGCRSGHTAWRRLRAWQEAGVWEKLHRAALEELSKQEILDWCRASIDAVSVRAKGGELTGPNPTDRGKPGTKYHLLTNATGLPLHVLASAANTHHSKLFEPLLETNPAVRVRRGRPGQPRRRPEKLHADKGYDYPRCRRYLHRRGIKVRIARRGTEAKTHPGRHRWVVERTISWVLRFKRLGLRYDRTEATLLPLPPARRHAHHPPPTAPGDRVTRPTPR</sequence>
<keyword evidence="4" id="KW-1185">Reference proteome</keyword>
<protein>
    <submittedName>
        <fullName evidence="3">Putative transposase</fullName>
    </submittedName>
</protein>
<dbReference type="GO" id="GO:0003677">
    <property type="term" value="F:DNA binding"/>
    <property type="evidence" value="ECO:0007669"/>
    <property type="project" value="InterPro"/>
</dbReference>
<dbReference type="Pfam" id="PF01609">
    <property type="entry name" value="DDE_Tnp_1"/>
    <property type="match status" value="1"/>
</dbReference>
<accession>B2GLR6</accession>
<evidence type="ECO:0000313" key="4">
    <source>
        <dbReference type="Proteomes" id="UP000008838"/>
    </source>
</evidence>
<dbReference type="STRING" id="378753.KRH_02530"/>